<keyword evidence="3" id="KW-1185">Reference proteome</keyword>
<protein>
    <recommendedName>
        <fullName evidence="1">NTF2 domain-containing protein</fullName>
    </recommendedName>
</protein>
<evidence type="ECO:0000313" key="3">
    <source>
        <dbReference type="Proteomes" id="UP001304895"/>
    </source>
</evidence>
<feature type="domain" description="NTF2" evidence="1">
    <location>
        <begin position="15"/>
        <end position="185"/>
    </location>
</feature>
<evidence type="ECO:0000259" key="1">
    <source>
        <dbReference type="PROSITE" id="PS50177"/>
    </source>
</evidence>
<gene>
    <name evidence="2" type="ORF">BT67DRAFT_438734</name>
</gene>
<organism evidence="2 3">
    <name type="scientific">Trichocladium antarcticum</name>
    <dbReference type="NCBI Taxonomy" id="1450529"/>
    <lineage>
        <taxon>Eukaryota</taxon>
        <taxon>Fungi</taxon>
        <taxon>Dikarya</taxon>
        <taxon>Ascomycota</taxon>
        <taxon>Pezizomycotina</taxon>
        <taxon>Sordariomycetes</taxon>
        <taxon>Sordariomycetidae</taxon>
        <taxon>Sordariales</taxon>
        <taxon>Chaetomiaceae</taxon>
        <taxon>Trichocladium</taxon>
    </lineage>
</organism>
<proteinExistence type="predicted"/>
<dbReference type="InterPro" id="IPR032710">
    <property type="entry name" value="NTF2-like_dom_sf"/>
</dbReference>
<dbReference type="SUPFAM" id="SSF54427">
    <property type="entry name" value="NTF2-like"/>
    <property type="match status" value="1"/>
</dbReference>
<dbReference type="InterPro" id="IPR018222">
    <property type="entry name" value="Nuclear_transport_factor_2_euk"/>
</dbReference>
<reference evidence="2" key="1">
    <citation type="journal article" date="2023" name="Mol. Phylogenet. Evol.">
        <title>Genome-scale phylogeny and comparative genomics of the fungal order Sordariales.</title>
        <authorList>
            <person name="Hensen N."/>
            <person name="Bonometti L."/>
            <person name="Westerberg I."/>
            <person name="Brannstrom I.O."/>
            <person name="Guillou S."/>
            <person name="Cros-Aarteil S."/>
            <person name="Calhoun S."/>
            <person name="Haridas S."/>
            <person name="Kuo A."/>
            <person name="Mondo S."/>
            <person name="Pangilinan J."/>
            <person name="Riley R."/>
            <person name="LaButti K."/>
            <person name="Andreopoulos B."/>
            <person name="Lipzen A."/>
            <person name="Chen C."/>
            <person name="Yan M."/>
            <person name="Daum C."/>
            <person name="Ng V."/>
            <person name="Clum A."/>
            <person name="Steindorff A."/>
            <person name="Ohm R.A."/>
            <person name="Martin F."/>
            <person name="Silar P."/>
            <person name="Natvig D.O."/>
            <person name="Lalanne C."/>
            <person name="Gautier V."/>
            <person name="Ament-Velasquez S.L."/>
            <person name="Kruys A."/>
            <person name="Hutchinson M.I."/>
            <person name="Powell A.J."/>
            <person name="Barry K."/>
            <person name="Miller A.N."/>
            <person name="Grigoriev I.V."/>
            <person name="Debuchy R."/>
            <person name="Gladieux P."/>
            <person name="Hiltunen Thoren M."/>
            <person name="Johannesson H."/>
        </authorList>
    </citation>
    <scope>NUCLEOTIDE SEQUENCE</scope>
    <source>
        <strain evidence="2">CBS 123565</strain>
    </source>
</reference>
<reference evidence="2" key="2">
    <citation type="submission" date="2023-05" db="EMBL/GenBank/DDBJ databases">
        <authorList>
            <consortium name="Lawrence Berkeley National Laboratory"/>
            <person name="Steindorff A."/>
            <person name="Hensen N."/>
            <person name="Bonometti L."/>
            <person name="Westerberg I."/>
            <person name="Brannstrom I.O."/>
            <person name="Guillou S."/>
            <person name="Cros-Aarteil S."/>
            <person name="Calhoun S."/>
            <person name="Haridas S."/>
            <person name="Kuo A."/>
            <person name="Mondo S."/>
            <person name="Pangilinan J."/>
            <person name="Riley R."/>
            <person name="Labutti K."/>
            <person name="Andreopoulos B."/>
            <person name="Lipzen A."/>
            <person name="Chen C."/>
            <person name="Yanf M."/>
            <person name="Daum C."/>
            <person name="Ng V."/>
            <person name="Clum A."/>
            <person name="Ohm R."/>
            <person name="Martin F."/>
            <person name="Silar P."/>
            <person name="Natvig D."/>
            <person name="Lalanne C."/>
            <person name="Gautier V."/>
            <person name="Ament-Velasquez S.L."/>
            <person name="Kruys A."/>
            <person name="Hutchinson M.I."/>
            <person name="Powell A.J."/>
            <person name="Barry K."/>
            <person name="Miller A.N."/>
            <person name="Grigoriev I.V."/>
            <person name="Debuchy R."/>
            <person name="Gladieux P."/>
            <person name="Thoren M.H."/>
            <person name="Johannesson H."/>
        </authorList>
    </citation>
    <scope>NUCLEOTIDE SEQUENCE</scope>
    <source>
        <strain evidence="2">CBS 123565</strain>
    </source>
</reference>
<comment type="caution">
    <text evidence="2">The sequence shown here is derived from an EMBL/GenBank/DDBJ whole genome shotgun (WGS) entry which is preliminary data.</text>
</comment>
<dbReference type="AlphaFoldDB" id="A0AAN6ZGX3"/>
<dbReference type="Proteomes" id="UP001304895">
    <property type="component" value="Unassembled WGS sequence"/>
</dbReference>
<dbReference type="EMBL" id="MU853402">
    <property type="protein sequence ID" value="KAK4137468.1"/>
    <property type="molecule type" value="Genomic_DNA"/>
</dbReference>
<dbReference type="Gene3D" id="3.10.450.50">
    <property type="match status" value="1"/>
</dbReference>
<sequence length="186" mass="20723">MASLQETNIRCSAEAAKNFVEWYYRQVNEAKPVAQGYVNGNATYDKAGHPPADICINGLAVATPAEWGKLLEQQRVVPSGASLDRKAVRYEVQCYDVHVINSDYRFAAPPKLVDIHAPTDGVRMMLMLSVSGSVYFGASSKSNDDYALKQHFNDVFILVPNWDVLEKPGAKFGRKYLVASHTYRAY</sequence>
<evidence type="ECO:0000313" key="2">
    <source>
        <dbReference type="EMBL" id="KAK4137468.1"/>
    </source>
</evidence>
<dbReference type="PROSITE" id="PS50177">
    <property type="entry name" value="NTF2_DOMAIN"/>
    <property type="match status" value="1"/>
</dbReference>
<accession>A0AAN6ZGX3</accession>
<name>A0AAN6ZGX3_9PEZI</name>